<gene>
    <name evidence="1" type="ORF">SNE40_012333</name>
</gene>
<comment type="caution">
    <text evidence="1">The sequence shown here is derived from an EMBL/GenBank/DDBJ whole genome shotgun (WGS) entry which is preliminary data.</text>
</comment>
<proteinExistence type="predicted"/>
<keyword evidence="2" id="KW-1185">Reference proteome</keyword>
<dbReference type="EMBL" id="JAZGQO010000008">
    <property type="protein sequence ID" value="KAK6180128.1"/>
    <property type="molecule type" value="Genomic_DNA"/>
</dbReference>
<organism evidence="1 2">
    <name type="scientific">Patella caerulea</name>
    <name type="common">Rayed Mediterranean limpet</name>
    <dbReference type="NCBI Taxonomy" id="87958"/>
    <lineage>
        <taxon>Eukaryota</taxon>
        <taxon>Metazoa</taxon>
        <taxon>Spiralia</taxon>
        <taxon>Lophotrochozoa</taxon>
        <taxon>Mollusca</taxon>
        <taxon>Gastropoda</taxon>
        <taxon>Patellogastropoda</taxon>
        <taxon>Patelloidea</taxon>
        <taxon>Patellidae</taxon>
        <taxon>Patella</taxon>
    </lineage>
</organism>
<evidence type="ECO:0008006" key="3">
    <source>
        <dbReference type="Google" id="ProtNLM"/>
    </source>
</evidence>
<protein>
    <recommendedName>
        <fullName evidence="3">RAP domain-containing protein</fullName>
    </recommendedName>
</protein>
<evidence type="ECO:0000313" key="1">
    <source>
        <dbReference type="EMBL" id="KAK6180128.1"/>
    </source>
</evidence>
<evidence type="ECO:0000313" key="2">
    <source>
        <dbReference type="Proteomes" id="UP001347796"/>
    </source>
</evidence>
<reference evidence="1 2" key="1">
    <citation type="submission" date="2024-01" db="EMBL/GenBank/DDBJ databases">
        <title>The genome of the rayed Mediterranean limpet Patella caerulea (Linnaeus, 1758).</title>
        <authorList>
            <person name="Anh-Thu Weber A."/>
            <person name="Halstead-Nussloch G."/>
        </authorList>
    </citation>
    <scope>NUCLEOTIDE SEQUENCE [LARGE SCALE GENOMIC DNA]</scope>
    <source>
        <strain evidence="1">AATW-2023a</strain>
        <tissue evidence="1">Whole specimen</tissue>
    </source>
</reference>
<accession>A0AAN8JUA7</accession>
<sequence>MATTILRRCGRTLNLVMQQKSRPICLQKFHRLLYAAINDRNPSHFLQANSCQIIPVHWLQIDTRATVKINNNVVKVLEEENEYFHGCLESSPIYRRYLLIAPDLGKLNTESKSQPYDLDLRQFLVKLSTEPIEERYKMISYNKFGKLFMNWSNNFQKLSDEELFLDLKLLSVLNLRLGFTKPLKSIAILVGTVCNDEFIKRMPYWSVDQILMAADLFFNLRCNNIKKFTFLDKMFLEIEKNLSALEKEEIIMTLYYANLRRNCTFHFLNKLTRKVSETISSCSPSEVGIICLGNFKCKNVQMTPFHYMLPPYLIENIDSMDSMIVSAIAKFLTGSHGIRFLTDKSQDLKLQLLFKLAQKAPELDNGTLLKVLEMVERARCINLKLVRQLESLSLNSNLRQWRTKDLAKMSFLIGNYSTIIENPGKLLDDIIAELLMADRKTEMKEFLPVVSLALDGMARVGVYPVELLKLLYVENNSEYLYDKKSYSITLYQLLDSIRIECPQILEEISSPFVSNLFARKNDIQGKIRLRLPEAKKKFLKELSDTLKDVFGRGFVKETSVLAFDDNNIELCVTEDGEPILVKKWEKDNNMAKCKRLRFVMLTSIDFYEVFDDENQSRFHIKGFTYMKLRQMKKLGYIPIPVRETDLSQSSDKGKFIKQQIQQALDINKK</sequence>
<dbReference type="AlphaFoldDB" id="A0AAN8JUA7"/>
<name>A0AAN8JUA7_PATCE</name>
<dbReference type="Proteomes" id="UP001347796">
    <property type="component" value="Unassembled WGS sequence"/>
</dbReference>